<evidence type="ECO:0000313" key="10">
    <source>
        <dbReference type="EMBL" id="ESO99583.1"/>
    </source>
</evidence>
<comment type="similarity">
    <text evidence="2">Belongs to the nucleoporin NSP1/NUP62 family.</text>
</comment>
<dbReference type="AlphaFoldDB" id="V4A6M3"/>
<dbReference type="OrthoDB" id="344345at2759"/>
<keyword evidence="8" id="KW-0539">Nucleus</keyword>
<dbReference type="GO" id="GO:0044613">
    <property type="term" value="C:nuclear pore central transport channel"/>
    <property type="evidence" value="ECO:0007669"/>
    <property type="project" value="TreeGrafter"/>
</dbReference>
<evidence type="ECO:0000256" key="6">
    <source>
        <dbReference type="ARBA" id="ARBA00023010"/>
    </source>
</evidence>
<keyword evidence="5" id="KW-0653">Protein transport</keyword>
<dbReference type="FunFam" id="1.20.5.170:FF:000040">
    <property type="entry name" value="Nuclear pore glycoprotein p62"/>
    <property type="match status" value="1"/>
</dbReference>
<dbReference type="Proteomes" id="UP000030746">
    <property type="component" value="Unassembled WGS sequence"/>
</dbReference>
<evidence type="ECO:0000256" key="1">
    <source>
        <dbReference type="ARBA" id="ARBA00004567"/>
    </source>
</evidence>
<dbReference type="PANTHER" id="PTHR12084">
    <property type="entry name" value="NUCLEAR PORE GLYCOPROTEIN P62-RELATED"/>
    <property type="match status" value="1"/>
</dbReference>
<dbReference type="GO" id="GO:0006405">
    <property type="term" value="P:RNA export from nucleus"/>
    <property type="evidence" value="ECO:0007669"/>
    <property type="project" value="TreeGrafter"/>
</dbReference>
<dbReference type="HOGENOM" id="CLU_025936_2_1_1"/>
<comment type="subcellular location">
    <subcellularLocation>
        <location evidence="1">Nucleus</location>
        <location evidence="1">Nuclear pore complex</location>
    </subcellularLocation>
</comment>
<dbReference type="RefSeq" id="XP_009049743.1">
    <property type="nucleotide sequence ID" value="XM_009051495.1"/>
</dbReference>
<dbReference type="GO" id="GO:0017056">
    <property type="term" value="F:structural constituent of nuclear pore"/>
    <property type="evidence" value="ECO:0007669"/>
    <property type="project" value="InterPro"/>
</dbReference>
<dbReference type="EMBL" id="KB201021">
    <property type="protein sequence ID" value="ESO99583.1"/>
    <property type="molecule type" value="Genomic_DNA"/>
</dbReference>
<keyword evidence="4" id="KW-0509">mRNA transport</keyword>
<evidence type="ECO:0000256" key="3">
    <source>
        <dbReference type="ARBA" id="ARBA00022448"/>
    </source>
</evidence>
<organism evidence="10 11">
    <name type="scientific">Lottia gigantea</name>
    <name type="common">Giant owl limpet</name>
    <dbReference type="NCBI Taxonomy" id="225164"/>
    <lineage>
        <taxon>Eukaryota</taxon>
        <taxon>Metazoa</taxon>
        <taxon>Spiralia</taxon>
        <taxon>Lophotrochozoa</taxon>
        <taxon>Mollusca</taxon>
        <taxon>Gastropoda</taxon>
        <taxon>Patellogastropoda</taxon>
        <taxon>Lottioidea</taxon>
        <taxon>Lottiidae</taxon>
        <taxon>Lottia</taxon>
    </lineage>
</organism>
<evidence type="ECO:0000256" key="8">
    <source>
        <dbReference type="ARBA" id="ARBA00023242"/>
    </source>
</evidence>
<gene>
    <name evidence="10" type="ORF">LOTGIDRAFT_141872</name>
</gene>
<dbReference type="GO" id="GO:0005543">
    <property type="term" value="F:phospholipid binding"/>
    <property type="evidence" value="ECO:0007669"/>
    <property type="project" value="TreeGrafter"/>
</dbReference>
<keyword evidence="3" id="KW-0813">Transport</keyword>
<dbReference type="InterPro" id="IPR026010">
    <property type="entry name" value="NSP1/NUP62"/>
</dbReference>
<protein>
    <recommendedName>
        <fullName evidence="9">Nucleoporin NSP1-like C-terminal domain-containing protein</fullName>
    </recommendedName>
</protein>
<feature type="domain" description="Nucleoporin NSP1-like C-terminal" evidence="9">
    <location>
        <begin position="1"/>
        <end position="97"/>
    </location>
</feature>
<dbReference type="STRING" id="225164.V4A6M3"/>
<keyword evidence="7" id="KW-0906">Nuclear pore complex</keyword>
<evidence type="ECO:0000313" key="11">
    <source>
        <dbReference type="Proteomes" id="UP000030746"/>
    </source>
</evidence>
<dbReference type="PANTHER" id="PTHR12084:SF0">
    <property type="entry name" value="NUCLEAR PORE GLYCOPROTEIN P62"/>
    <property type="match status" value="1"/>
</dbReference>
<keyword evidence="11" id="KW-1185">Reference proteome</keyword>
<evidence type="ECO:0000256" key="5">
    <source>
        <dbReference type="ARBA" id="ARBA00022927"/>
    </source>
</evidence>
<evidence type="ECO:0000256" key="7">
    <source>
        <dbReference type="ARBA" id="ARBA00023132"/>
    </source>
</evidence>
<proteinExistence type="inferred from homology"/>
<accession>V4A6M3</accession>
<evidence type="ECO:0000259" key="9">
    <source>
        <dbReference type="Pfam" id="PF05064"/>
    </source>
</evidence>
<evidence type="ECO:0000256" key="2">
    <source>
        <dbReference type="ARBA" id="ARBA00005911"/>
    </source>
</evidence>
<dbReference type="Pfam" id="PF05064">
    <property type="entry name" value="Nsp1_C"/>
    <property type="match status" value="1"/>
</dbReference>
<evidence type="ECO:0000256" key="4">
    <source>
        <dbReference type="ARBA" id="ARBA00022816"/>
    </source>
</evidence>
<name>V4A6M3_LOTGI</name>
<dbReference type="GeneID" id="20234500"/>
<dbReference type="CTD" id="20234500"/>
<dbReference type="InterPro" id="IPR007758">
    <property type="entry name" value="Nucleoporin_NSP1_C"/>
</dbReference>
<dbReference type="GO" id="GO:0051028">
    <property type="term" value="P:mRNA transport"/>
    <property type="evidence" value="ECO:0007669"/>
    <property type="project" value="UniProtKB-KW"/>
</dbReference>
<dbReference type="GO" id="GO:0006606">
    <property type="term" value="P:protein import into nucleus"/>
    <property type="evidence" value="ECO:0007669"/>
    <property type="project" value="TreeGrafter"/>
</dbReference>
<reference evidence="10 11" key="1">
    <citation type="journal article" date="2013" name="Nature">
        <title>Insights into bilaterian evolution from three spiralian genomes.</title>
        <authorList>
            <person name="Simakov O."/>
            <person name="Marletaz F."/>
            <person name="Cho S.J."/>
            <person name="Edsinger-Gonzales E."/>
            <person name="Havlak P."/>
            <person name="Hellsten U."/>
            <person name="Kuo D.H."/>
            <person name="Larsson T."/>
            <person name="Lv J."/>
            <person name="Arendt D."/>
            <person name="Savage R."/>
            <person name="Osoegawa K."/>
            <person name="de Jong P."/>
            <person name="Grimwood J."/>
            <person name="Chapman J.A."/>
            <person name="Shapiro H."/>
            <person name="Aerts A."/>
            <person name="Otillar R.P."/>
            <person name="Terry A.Y."/>
            <person name="Boore J.L."/>
            <person name="Grigoriev I.V."/>
            <person name="Lindberg D.R."/>
            <person name="Seaver E.C."/>
            <person name="Weisblat D.A."/>
            <person name="Putnam N.H."/>
            <person name="Rokhsar D.S."/>
        </authorList>
    </citation>
    <scope>NUCLEOTIDE SEQUENCE [LARGE SCALE GENOMIC DNA]</scope>
</reference>
<dbReference type="OMA" id="YHMAENI"/>
<keyword evidence="6" id="KW-0811">Translocation</keyword>
<dbReference type="Gene3D" id="1.20.5.170">
    <property type="match status" value="1"/>
</dbReference>
<dbReference type="KEGG" id="lgi:LOTGIDRAFT_141872"/>
<sequence length="178" mass="20788">MTYRQLEDSINKWTTELSEQEKIFLQQATQVNAWDRLVMENGEKVSALSQDVEKVKTDQQKLDHELDFIHSQQKELEEMLEPLEKSLEQLPPISFQQHADLQREHTYQMAESIDAQMKRMGQDLKETIERLNATNSKTDPHDPVQQITKILNAHMDSLLWIDRNSGKNCLILRFNGGI</sequence>